<organism evidence="2 3">
    <name type="scientific">Didymella rabiei</name>
    <name type="common">Chickpea ascochyta blight fungus</name>
    <name type="synonym">Mycosphaerella rabiei</name>
    <dbReference type="NCBI Taxonomy" id="5454"/>
    <lineage>
        <taxon>Eukaryota</taxon>
        <taxon>Fungi</taxon>
        <taxon>Dikarya</taxon>
        <taxon>Ascomycota</taxon>
        <taxon>Pezizomycotina</taxon>
        <taxon>Dothideomycetes</taxon>
        <taxon>Pleosporomycetidae</taxon>
        <taxon>Pleosporales</taxon>
        <taxon>Pleosporineae</taxon>
        <taxon>Didymellaceae</taxon>
        <taxon>Ascochyta</taxon>
    </lineage>
</organism>
<feature type="compositionally biased region" description="Acidic residues" evidence="1">
    <location>
        <begin position="193"/>
        <end position="205"/>
    </location>
</feature>
<comment type="caution">
    <text evidence="2">The sequence shown here is derived from an EMBL/GenBank/DDBJ whole genome shotgun (WGS) entry which is preliminary data.</text>
</comment>
<keyword evidence="3" id="KW-1185">Reference proteome</keyword>
<gene>
    <name evidence="2" type="ORF">ST47_g7214</name>
</gene>
<name>A0A163B5K3_DIDRA</name>
<evidence type="ECO:0000256" key="1">
    <source>
        <dbReference type="SAM" id="MobiDB-lite"/>
    </source>
</evidence>
<dbReference type="Proteomes" id="UP000076837">
    <property type="component" value="Unassembled WGS sequence"/>
</dbReference>
<reference evidence="2 3" key="1">
    <citation type="journal article" date="2016" name="Sci. Rep.">
        <title>Draft genome sequencing and secretome analysis of fungal phytopathogen Ascochyta rabiei provides insight into the necrotrophic effector repertoire.</title>
        <authorList>
            <person name="Verma S."/>
            <person name="Gazara R.K."/>
            <person name="Nizam S."/>
            <person name="Parween S."/>
            <person name="Chattopadhyay D."/>
            <person name="Verma P.K."/>
        </authorList>
    </citation>
    <scope>NUCLEOTIDE SEQUENCE [LARGE SCALE GENOMIC DNA]</scope>
    <source>
        <strain evidence="2 3">ArDII</strain>
    </source>
</reference>
<accession>A0A163B5K3</accession>
<dbReference type="EMBL" id="JYNV01000242">
    <property type="protein sequence ID" value="KZM21585.1"/>
    <property type="molecule type" value="Genomic_DNA"/>
</dbReference>
<feature type="region of interest" description="Disordered" evidence="1">
    <location>
        <begin position="83"/>
        <end position="110"/>
    </location>
</feature>
<sequence length="260" mass="28652">MAFLLNQAEGHCYFAGEMLAGRHSHTAPPLQKSSLHSPCLDGVGTLFGSTLREGSYNTSMDISEDEAFASRLDTDITPSTYHTSWLLDGGRPDNSPPTPRLTPIQKLPWLPPSEYSEFQRQREAAKGRHNVFKLDPYRTALEDTPVGSPVDTSCTSVEPGSDDDDDGSAYYGHDHVHDVSSGAHTPSRRNFDSDDDDDDDDDDDRAMEGQDSVIGQPPYSFNHDYLPEDAYNNVNAPEETASSMSNPRHERSIAATRNDS</sequence>
<evidence type="ECO:0000313" key="3">
    <source>
        <dbReference type="Proteomes" id="UP000076837"/>
    </source>
</evidence>
<dbReference type="AlphaFoldDB" id="A0A163B5K3"/>
<protein>
    <submittedName>
        <fullName evidence="2">Uncharacterized protein</fullName>
    </submittedName>
</protein>
<proteinExistence type="predicted"/>
<feature type="compositionally biased region" description="Basic and acidic residues" evidence="1">
    <location>
        <begin position="247"/>
        <end position="260"/>
    </location>
</feature>
<feature type="compositionally biased region" description="Polar residues" evidence="1">
    <location>
        <begin position="232"/>
        <end position="246"/>
    </location>
</feature>
<evidence type="ECO:0000313" key="2">
    <source>
        <dbReference type="EMBL" id="KZM21585.1"/>
    </source>
</evidence>
<feature type="region of interest" description="Disordered" evidence="1">
    <location>
        <begin position="140"/>
        <end position="260"/>
    </location>
</feature>